<protein>
    <recommendedName>
        <fullName evidence="3">DUF3311 domain-containing protein</fullName>
    </recommendedName>
</protein>
<evidence type="ECO:0000313" key="2">
    <source>
        <dbReference type="EMBL" id="SVB24428.1"/>
    </source>
</evidence>
<sequence>MTRVALYVLSFLILIGTIPWFFSQLSASSIGGFPAWAFYSLTATACYGLIIALLLKKYWHLSSGEKEPRE</sequence>
<gene>
    <name evidence="2" type="ORF">METZ01_LOCUS177282</name>
</gene>
<evidence type="ECO:0000256" key="1">
    <source>
        <dbReference type="SAM" id="Phobius"/>
    </source>
</evidence>
<accession>A0A382CE36</accession>
<keyword evidence="1" id="KW-0812">Transmembrane</keyword>
<proteinExistence type="predicted"/>
<keyword evidence="1" id="KW-1133">Transmembrane helix</keyword>
<keyword evidence="1" id="KW-0472">Membrane</keyword>
<reference evidence="2" key="1">
    <citation type="submission" date="2018-05" db="EMBL/GenBank/DDBJ databases">
        <authorList>
            <person name="Lanie J.A."/>
            <person name="Ng W.-L."/>
            <person name="Kazmierczak K.M."/>
            <person name="Andrzejewski T.M."/>
            <person name="Davidsen T.M."/>
            <person name="Wayne K.J."/>
            <person name="Tettelin H."/>
            <person name="Glass J.I."/>
            <person name="Rusch D."/>
            <person name="Podicherti R."/>
            <person name="Tsui H.-C.T."/>
            <person name="Winkler M.E."/>
        </authorList>
    </citation>
    <scope>NUCLEOTIDE SEQUENCE</scope>
</reference>
<evidence type="ECO:0008006" key="3">
    <source>
        <dbReference type="Google" id="ProtNLM"/>
    </source>
</evidence>
<name>A0A382CE36_9ZZZZ</name>
<organism evidence="2">
    <name type="scientific">marine metagenome</name>
    <dbReference type="NCBI Taxonomy" id="408172"/>
    <lineage>
        <taxon>unclassified sequences</taxon>
        <taxon>metagenomes</taxon>
        <taxon>ecological metagenomes</taxon>
    </lineage>
</organism>
<feature type="transmembrane region" description="Helical" evidence="1">
    <location>
        <begin position="37"/>
        <end position="55"/>
    </location>
</feature>
<dbReference type="AlphaFoldDB" id="A0A382CE36"/>
<dbReference type="EMBL" id="UINC01034106">
    <property type="protein sequence ID" value="SVB24428.1"/>
    <property type="molecule type" value="Genomic_DNA"/>
</dbReference>